<protein>
    <submittedName>
        <fullName evidence="2">Toxic anion resistance protein</fullName>
    </submittedName>
</protein>
<organism evidence="2 3">
    <name type="scientific">Enterovibrio gelatinilyticus</name>
    <dbReference type="NCBI Taxonomy" id="2899819"/>
    <lineage>
        <taxon>Bacteria</taxon>
        <taxon>Pseudomonadati</taxon>
        <taxon>Pseudomonadota</taxon>
        <taxon>Gammaproteobacteria</taxon>
        <taxon>Vibrionales</taxon>
        <taxon>Vibrionaceae</taxon>
        <taxon>Enterovibrio</taxon>
    </lineage>
</organism>
<comment type="caution">
    <text evidence="2">The sequence shown here is derived from an EMBL/GenBank/DDBJ whole genome shotgun (WGS) entry which is preliminary data.</text>
</comment>
<feature type="compositionally biased region" description="Basic and acidic residues" evidence="1">
    <location>
        <begin position="1"/>
        <end position="11"/>
    </location>
</feature>
<feature type="region of interest" description="Disordered" evidence="1">
    <location>
        <begin position="1"/>
        <end position="34"/>
    </location>
</feature>
<keyword evidence="3" id="KW-1185">Reference proteome</keyword>
<dbReference type="Proteomes" id="UP001149400">
    <property type="component" value="Unassembled WGS sequence"/>
</dbReference>
<reference evidence="2" key="1">
    <citation type="submission" date="2021-12" db="EMBL/GenBank/DDBJ databases">
        <title>Enterovibrio ZSDZ35 sp. nov. and Enterovibrio ZSDZ42 sp. nov., isolated from coastal seawater in Qingdao.</title>
        <authorList>
            <person name="Zhang P."/>
        </authorList>
    </citation>
    <scope>NUCLEOTIDE SEQUENCE</scope>
    <source>
        <strain evidence="2">ZSDZ42</strain>
    </source>
</reference>
<proteinExistence type="predicted"/>
<dbReference type="InterPro" id="IPR008863">
    <property type="entry name" value="Toxic_anion-R_TelA"/>
</dbReference>
<dbReference type="Pfam" id="PF05816">
    <property type="entry name" value="TelA"/>
    <property type="match status" value="1"/>
</dbReference>
<gene>
    <name evidence="2" type="ORF">LRP50_04130</name>
</gene>
<sequence>MIKKFHTENDSRTQPTPSELDESSTRDQSTAKVKRFCDVAPTKDMGTVQKNDEAKESISKRSPSVIFSNRVKSIQSDVLSATDDFQRQVDEICARDFIELTLKNKDYLLVQNVYSQINFSDAAYQIEYGNDISKGFQTIQGHLSDYAKIGKVDRILELGTVIIDLAKSIDINIFNPNKIGTKISNMFGSRHQKTTKIKHDFDHASDLIDARVNRVFDNLSEARKLLRDFDAWSNQLRSLHQDLQINLIALKLRINDVEVGSSQEHVDMNGLPDSFQSNNGVFLERWHRKVNTLLALNQSILLTFPQIDLYRSNLLSSFERLEEIKVNVIQVWKQQFLTVIAVDESNDAIMYYELSDIQNQLVRNIQELK</sequence>
<evidence type="ECO:0000313" key="3">
    <source>
        <dbReference type="Proteomes" id="UP001149400"/>
    </source>
</evidence>
<dbReference type="EMBL" id="JAJUBC010000003">
    <property type="protein sequence ID" value="MDD1792312.1"/>
    <property type="molecule type" value="Genomic_DNA"/>
</dbReference>
<dbReference type="RefSeq" id="WP_274163222.1">
    <property type="nucleotide sequence ID" value="NZ_JAJUBC010000003.1"/>
</dbReference>
<accession>A0ABT5QYF3</accession>
<evidence type="ECO:0000256" key="1">
    <source>
        <dbReference type="SAM" id="MobiDB-lite"/>
    </source>
</evidence>
<evidence type="ECO:0000313" key="2">
    <source>
        <dbReference type="EMBL" id="MDD1792312.1"/>
    </source>
</evidence>
<name>A0ABT5QYF3_9GAMM</name>